<dbReference type="SUPFAM" id="SSF51735">
    <property type="entry name" value="NAD(P)-binding Rossmann-fold domains"/>
    <property type="match status" value="1"/>
</dbReference>
<dbReference type="Pfam" id="PF03435">
    <property type="entry name" value="Sacchrp_dh_NADP"/>
    <property type="match status" value="1"/>
</dbReference>
<dbReference type="Gene3D" id="3.40.50.720">
    <property type="entry name" value="NAD(P)-binding Rossmann-like Domain"/>
    <property type="match status" value="1"/>
</dbReference>
<gene>
    <name evidence="2" type="ORF">EDC56_2500</name>
</gene>
<dbReference type="Gene3D" id="3.30.360.10">
    <property type="entry name" value="Dihydrodipicolinate Reductase, domain 2"/>
    <property type="match status" value="1"/>
</dbReference>
<reference evidence="2 3" key="1">
    <citation type="submission" date="2018-11" db="EMBL/GenBank/DDBJ databases">
        <title>Genomic Encyclopedia of Type Strains, Phase IV (KMG-IV): sequencing the most valuable type-strain genomes for metagenomic binning, comparative biology and taxonomic classification.</title>
        <authorList>
            <person name="Goeker M."/>
        </authorList>
    </citation>
    <scope>NUCLEOTIDE SEQUENCE [LARGE SCALE GENOMIC DNA]</scope>
    <source>
        <strain evidence="2 3">DSM 100316</strain>
    </source>
</reference>
<sequence>MDVRRVLILGGYGNFGKRIAESLSSLQGITVVIAGRDAEKAARLCAELSAKNLAATLEAAVVDTGSAQFVEQLRALSTDLVIHTGGPFQGQDYRVAEACLQLGNHYIDLADDRRFVCDISQLDKQARDKGLLLVSGASSVPGLSSTVVEHFIDQFSRLDAIDFAIAPGNQAERGEATVSAILSYTGKPFSCFQQGRWFDQYGWMSPRKLDFGDVVGRRWLANIDIPDLQLFPEYYPSVHSVRFQAGLELPLLHFGMVLMAWLSKRGIVKDWSAHTPAIVKASEWFLRLGSDIGGMRVNLSGLGTDHKPLAIDWLLSATDGMGPYIPTISAIILAKKLIAGTIEHRGAMPCMGLYTLAEFDHEALPLGIVQQTEQRCG</sequence>
<dbReference type="Proteomes" id="UP000275394">
    <property type="component" value="Unassembled WGS sequence"/>
</dbReference>
<dbReference type="PANTHER" id="PTHR43796">
    <property type="entry name" value="CARBOXYNORSPERMIDINE SYNTHASE"/>
    <property type="match status" value="1"/>
</dbReference>
<organism evidence="2 3">
    <name type="scientific">Sinobacterium caligoides</name>
    <dbReference type="NCBI Taxonomy" id="933926"/>
    <lineage>
        <taxon>Bacteria</taxon>
        <taxon>Pseudomonadati</taxon>
        <taxon>Pseudomonadota</taxon>
        <taxon>Gammaproteobacteria</taxon>
        <taxon>Cellvibrionales</taxon>
        <taxon>Spongiibacteraceae</taxon>
        <taxon>Sinobacterium</taxon>
    </lineage>
</organism>
<dbReference type="InterPro" id="IPR036291">
    <property type="entry name" value="NAD(P)-bd_dom_sf"/>
</dbReference>
<accession>A0A3N2DQH9</accession>
<name>A0A3N2DQH9_9GAMM</name>
<dbReference type="InterPro" id="IPR005097">
    <property type="entry name" value="Sacchrp_dh_NADP-bd"/>
</dbReference>
<dbReference type="OrthoDB" id="528778at2"/>
<dbReference type="AlphaFoldDB" id="A0A3N2DQH9"/>
<protein>
    <submittedName>
        <fullName evidence="2">Saccharopine dehydrogenase-like NADP-dependent oxidoreductase</fullName>
    </submittedName>
</protein>
<keyword evidence="3" id="KW-1185">Reference proteome</keyword>
<dbReference type="EMBL" id="RKHR01000004">
    <property type="protein sequence ID" value="ROS02050.1"/>
    <property type="molecule type" value="Genomic_DNA"/>
</dbReference>
<dbReference type="PANTHER" id="PTHR43796:SF2">
    <property type="entry name" value="CARBOXYNORSPERMIDINE SYNTHASE"/>
    <property type="match status" value="1"/>
</dbReference>
<evidence type="ECO:0000313" key="2">
    <source>
        <dbReference type="EMBL" id="ROS02050.1"/>
    </source>
</evidence>
<evidence type="ECO:0000313" key="3">
    <source>
        <dbReference type="Proteomes" id="UP000275394"/>
    </source>
</evidence>
<feature type="domain" description="Saccharopine dehydrogenase NADP binding" evidence="1">
    <location>
        <begin position="6"/>
        <end position="131"/>
    </location>
</feature>
<comment type="caution">
    <text evidence="2">The sequence shown here is derived from an EMBL/GenBank/DDBJ whole genome shotgun (WGS) entry which is preliminary data.</text>
</comment>
<proteinExistence type="predicted"/>
<dbReference type="RefSeq" id="WP_123712788.1">
    <property type="nucleotide sequence ID" value="NZ_RKHR01000004.1"/>
</dbReference>
<evidence type="ECO:0000259" key="1">
    <source>
        <dbReference type="Pfam" id="PF03435"/>
    </source>
</evidence>